<organism evidence="2 3">
    <name type="scientific">Thermothielavioides terrestris (strain ATCC 38088 / NRRL 8126)</name>
    <name type="common">Thielavia terrestris</name>
    <dbReference type="NCBI Taxonomy" id="578455"/>
    <lineage>
        <taxon>Eukaryota</taxon>
        <taxon>Fungi</taxon>
        <taxon>Dikarya</taxon>
        <taxon>Ascomycota</taxon>
        <taxon>Pezizomycotina</taxon>
        <taxon>Sordariomycetes</taxon>
        <taxon>Sordariomycetidae</taxon>
        <taxon>Sordariales</taxon>
        <taxon>Chaetomiaceae</taxon>
        <taxon>Thermothielavioides</taxon>
        <taxon>Thermothielavioides terrestris</taxon>
    </lineage>
</organism>
<evidence type="ECO:0000256" key="1">
    <source>
        <dbReference type="SAM" id="MobiDB-lite"/>
    </source>
</evidence>
<dbReference type="GeneID" id="11524256"/>
<gene>
    <name evidence="2" type="ORF">THITE_163556</name>
</gene>
<evidence type="ECO:0000313" key="2">
    <source>
        <dbReference type="EMBL" id="AEO69685.1"/>
    </source>
</evidence>
<proteinExistence type="predicted"/>
<feature type="region of interest" description="Disordered" evidence="1">
    <location>
        <begin position="75"/>
        <end position="110"/>
    </location>
</feature>
<keyword evidence="3" id="KW-1185">Reference proteome</keyword>
<dbReference type="HOGENOM" id="CLU_2074768_0_0_1"/>
<protein>
    <submittedName>
        <fullName evidence="2">Uncharacterized protein</fullName>
    </submittedName>
</protein>
<accession>G2RAF0</accession>
<dbReference type="Proteomes" id="UP000008181">
    <property type="component" value="Chromosome 4"/>
</dbReference>
<feature type="compositionally biased region" description="Basic and acidic residues" evidence="1">
    <location>
        <begin position="100"/>
        <end position="110"/>
    </location>
</feature>
<dbReference type="EMBL" id="CP003012">
    <property type="protein sequence ID" value="AEO69685.1"/>
    <property type="molecule type" value="Genomic_DNA"/>
</dbReference>
<dbReference type="RefSeq" id="XP_003656021.1">
    <property type="nucleotide sequence ID" value="XM_003655973.1"/>
</dbReference>
<dbReference type="KEGG" id="ttt:THITE_163556"/>
<dbReference type="AlphaFoldDB" id="G2RAF0"/>
<feature type="compositionally biased region" description="Polar residues" evidence="1">
    <location>
        <begin position="75"/>
        <end position="96"/>
    </location>
</feature>
<sequence length="118" mass="12925">MATVTGGLFAARNTLMHRILVRTRAGRSGWTSARWPRATGQERCSSATGLRASAWKQDGKEQIVLVTEMALTTSTWNTSPTGSAVANGPMSTQGTRQKPKQPDPDRDRRWTSVVIVVR</sequence>
<name>G2RAF0_THETT</name>
<reference evidence="2 3" key="1">
    <citation type="journal article" date="2011" name="Nat. Biotechnol.">
        <title>Comparative genomic analysis of the thermophilic biomass-degrading fungi Myceliophthora thermophila and Thielavia terrestris.</title>
        <authorList>
            <person name="Berka R.M."/>
            <person name="Grigoriev I.V."/>
            <person name="Otillar R."/>
            <person name="Salamov A."/>
            <person name="Grimwood J."/>
            <person name="Reid I."/>
            <person name="Ishmael N."/>
            <person name="John T."/>
            <person name="Darmond C."/>
            <person name="Moisan M.-C."/>
            <person name="Henrissat B."/>
            <person name="Coutinho P.M."/>
            <person name="Lombard V."/>
            <person name="Natvig D.O."/>
            <person name="Lindquist E."/>
            <person name="Schmutz J."/>
            <person name="Lucas S."/>
            <person name="Harris P."/>
            <person name="Powlowski J."/>
            <person name="Bellemare A."/>
            <person name="Taylor D."/>
            <person name="Butler G."/>
            <person name="de Vries R.P."/>
            <person name="Allijn I.E."/>
            <person name="van den Brink J."/>
            <person name="Ushinsky S."/>
            <person name="Storms R."/>
            <person name="Powell A.J."/>
            <person name="Paulsen I.T."/>
            <person name="Elbourne L.D.H."/>
            <person name="Baker S.E."/>
            <person name="Magnuson J."/>
            <person name="LaBoissiere S."/>
            <person name="Clutterbuck A.J."/>
            <person name="Martinez D."/>
            <person name="Wogulis M."/>
            <person name="de Leon A.L."/>
            <person name="Rey M.W."/>
            <person name="Tsang A."/>
        </authorList>
    </citation>
    <scope>NUCLEOTIDE SEQUENCE [LARGE SCALE GENOMIC DNA]</scope>
    <source>
        <strain evidence="3">ATCC 38088 / NRRL 8126</strain>
    </source>
</reference>
<evidence type="ECO:0000313" key="3">
    <source>
        <dbReference type="Proteomes" id="UP000008181"/>
    </source>
</evidence>